<name>A0A392WBS7_9FABA</name>
<keyword evidence="2" id="KW-1185">Reference proteome</keyword>
<organism evidence="1 2">
    <name type="scientific">Trifolium medium</name>
    <dbReference type="NCBI Taxonomy" id="97028"/>
    <lineage>
        <taxon>Eukaryota</taxon>
        <taxon>Viridiplantae</taxon>
        <taxon>Streptophyta</taxon>
        <taxon>Embryophyta</taxon>
        <taxon>Tracheophyta</taxon>
        <taxon>Spermatophyta</taxon>
        <taxon>Magnoliopsida</taxon>
        <taxon>eudicotyledons</taxon>
        <taxon>Gunneridae</taxon>
        <taxon>Pentapetalae</taxon>
        <taxon>rosids</taxon>
        <taxon>fabids</taxon>
        <taxon>Fabales</taxon>
        <taxon>Fabaceae</taxon>
        <taxon>Papilionoideae</taxon>
        <taxon>50 kb inversion clade</taxon>
        <taxon>NPAAA clade</taxon>
        <taxon>Hologalegina</taxon>
        <taxon>IRL clade</taxon>
        <taxon>Trifolieae</taxon>
        <taxon>Trifolium</taxon>
    </lineage>
</organism>
<protein>
    <submittedName>
        <fullName evidence="1">Uncharacterized protein</fullName>
    </submittedName>
</protein>
<evidence type="ECO:0000313" key="1">
    <source>
        <dbReference type="EMBL" id="MCI97666.1"/>
    </source>
</evidence>
<feature type="non-terminal residue" evidence="1">
    <location>
        <position position="32"/>
    </location>
</feature>
<sequence length="32" mass="3420">MSDATLAVIAARHESLQSLQLGPDFCDKVTSD</sequence>
<dbReference type="EMBL" id="LXQA011450774">
    <property type="protein sequence ID" value="MCI97666.1"/>
    <property type="molecule type" value="Genomic_DNA"/>
</dbReference>
<accession>A0A392WBS7</accession>
<reference evidence="1 2" key="1">
    <citation type="journal article" date="2018" name="Front. Plant Sci.">
        <title>Red Clover (Trifolium pratense) and Zigzag Clover (T. medium) - A Picture of Genomic Similarities and Differences.</title>
        <authorList>
            <person name="Dluhosova J."/>
            <person name="Istvanek J."/>
            <person name="Nedelnik J."/>
            <person name="Repkova J."/>
        </authorList>
    </citation>
    <scope>NUCLEOTIDE SEQUENCE [LARGE SCALE GENOMIC DNA]</scope>
    <source>
        <strain evidence="2">cv. 10/8</strain>
        <tissue evidence="1">Leaf</tissue>
    </source>
</reference>
<evidence type="ECO:0000313" key="2">
    <source>
        <dbReference type="Proteomes" id="UP000265520"/>
    </source>
</evidence>
<proteinExistence type="predicted"/>
<dbReference type="Proteomes" id="UP000265520">
    <property type="component" value="Unassembled WGS sequence"/>
</dbReference>
<comment type="caution">
    <text evidence="1">The sequence shown here is derived from an EMBL/GenBank/DDBJ whole genome shotgun (WGS) entry which is preliminary data.</text>
</comment>
<dbReference type="AlphaFoldDB" id="A0A392WBS7"/>